<protein>
    <submittedName>
        <fullName evidence="8">Outer membrane efflux protein</fullName>
    </submittedName>
</protein>
<comment type="subcellular location">
    <subcellularLocation>
        <location evidence="1">Cell outer membrane</location>
    </subcellularLocation>
</comment>
<evidence type="ECO:0000256" key="7">
    <source>
        <dbReference type="ARBA" id="ARBA00023237"/>
    </source>
</evidence>
<dbReference type="Gene3D" id="1.20.1600.10">
    <property type="entry name" value="Outer membrane efflux proteins (OEP)"/>
    <property type="match status" value="1"/>
</dbReference>
<dbReference type="GO" id="GO:1990281">
    <property type="term" value="C:efflux pump complex"/>
    <property type="evidence" value="ECO:0007669"/>
    <property type="project" value="TreeGrafter"/>
</dbReference>
<dbReference type="SUPFAM" id="SSF56954">
    <property type="entry name" value="Outer membrane efflux proteins (OEP)"/>
    <property type="match status" value="1"/>
</dbReference>
<gene>
    <name evidence="8" type="ORF">A1232T_00336</name>
</gene>
<evidence type="ECO:0000256" key="3">
    <source>
        <dbReference type="ARBA" id="ARBA00022448"/>
    </source>
</evidence>
<dbReference type="GO" id="GO:0009279">
    <property type="term" value="C:cell outer membrane"/>
    <property type="evidence" value="ECO:0007669"/>
    <property type="project" value="UniProtKB-SubCell"/>
</dbReference>
<dbReference type="PANTHER" id="PTHR30026">
    <property type="entry name" value="OUTER MEMBRANE PROTEIN TOLC"/>
    <property type="match status" value="1"/>
</dbReference>
<dbReference type="Proteomes" id="UP000188357">
    <property type="component" value="Unassembled WGS sequence"/>
</dbReference>
<evidence type="ECO:0000313" key="8">
    <source>
        <dbReference type="EMBL" id="SJM66635.1"/>
    </source>
</evidence>
<evidence type="ECO:0000256" key="2">
    <source>
        <dbReference type="ARBA" id="ARBA00007613"/>
    </source>
</evidence>
<keyword evidence="4" id="KW-1134">Transmembrane beta strand</keyword>
<dbReference type="InterPro" id="IPR003423">
    <property type="entry name" value="OMP_efflux"/>
</dbReference>
<keyword evidence="6" id="KW-0472">Membrane</keyword>
<dbReference type="InterPro" id="IPR051906">
    <property type="entry name" value="TolC-like"/>
</dbReference>
<evidence type="ECO:0000256" key="6">
    <source>
        <dbReference type="ARBA" id="ARBA00023136"/>
    </source>
</evidence>
<keyword evidence="3" id="KW-0813">Transport</keyword>
<dbReference type="EMBL" id="FUGE01000055">
    <property type="protein sequence ID" value="SJM66635.1"/>
    <property type="molecule type" value="Genomic_DNA"/>
</dbReference>
<dbReference type="GO" id="GO:0015288">
    <property type="term" value="F:porin activity"/>
    <property type="evidence" value="ECO:0007669"/>
    <property type="project" value="TreeGrafter"/>
</dbReference>
<dbReference type="Pfam" id="PF02321">
    <property type="entry name" value="OEP"/>
    <property type="match status" value="2"/>
</dbReference>
<comment type="similarity">
    <text evidence="2">Belongs to the outer membrane factor (OMF) (TC 1.B.17) family.</text>
</comment>
<dbReference type="RefSeq" id="WP_077450189.1">
    <property type="nucleotide sequence ID" value="NZ_FUGE01000055.1"/>
</dbReference>
<reference evidence="8 9" key="1">
    <citation type="submission" date="2017-02" db="EMBL/GenBank/DDBJ databases">
        <authorList>
            <person name="Peterson S.W."/>
        </authorList>
    </citation>
    <scope>NUCLEOTIDE SEQUENCE [LARGE SCALE GENOMIC DNA]</scope>
    <source>
        <strain evidence="8">Psychrobacter_piechaudii</strain>
    </source>
</reference>
<evidence type="ECO:0000256" key="4">
    <source>
        <dbReference type="ARBA" id="ARBA00022452"/>
    </source>
</evidence>
<evidence type="ECO:0000256" key="1">
    <source>
        <dbReference type="ARBA" id="ARBA00004442"/>
    </source>
</evidence>
<keyword evidence="7" id="KW-0998">Cell outer membrane</keyword>
<dbReference type="STRING" id="1945521.A1232T_00336"/>
<evidence type="ECO:0000313" key="9">
    <source>
        <dbReference type="Proteomes" id="UP000188357"/>
    </source>
</evidence>
<evidence type="ECO:0000256" key="5">
    <source>
        <dbReference type="ARBA" id="ARBA00022692"/>
    </source>
</evidence>
<dbReference type="OrthoDB" id="187483at2"/>
<accession>A0A1R4GF17</accession>
<dbReference type="AlphaFoldDB" id="A0A1R4GF17"/>
<name>A0A1R4GF17_9GAMM</name>
<keyword evidence="5" id="KW-0812">Transmembrane</keyword>
<organism evidence="8 9">
    <name type="scientific">Psychrobacter piechaudii</name>
    <dbReference type="NCBI Taxonomy" id="1945521"/>
    <lineage>
        <taxon>Bacteria</taxon>
        <taxon>Pseudomonadati</taxon>
        <taxon>Pseudomonadota</taxon>
        <taxon>Gammaproteobacteria</taxon>
        <taxon>Moraxellales</taxon>
        <taxon>Moraxellaceae</taxon>
        <taxon>Psychrobacter</taxon>
    </lineage>
</organism>
<dbReference type="PANTHER" id="PTHR30026:SF5">
    <property type="entry name" value="ABC-TYPE EFFLUX SYSTEM SECRETIN COMPONENT"/>
    <property type="match status" value="1"/>
</dbReference>
<sequence length="593" mass="64721">MSLLKLNRTKTLDSQVNLARPSCILHSNPTVLSGHRFKLSHISLAPFALRASLALALCGSLSMVTAHAADQIQTNSNGNDEYIYSETAIPQSDLSAQKTVDIDKISQNLEKGSYQPIPLQSIIDPTTGVPIDDVYRIDVPEQLSLLQAQNVLLQVSPKLASNNAGIISNQLTSDATKGLKQPLVFLRAGATRYNVDADIDLTGLKTGINDSVQQALQNNTLPPLPPTIGEDISNAITGRLPDEYNLKRDGSSTSAGVAMLWPVYTAGRTQAVTDLADARTVESQADALLDKDELQTTLVERYFTAQLAMLAAYLRDDALNTVRETDHMAQRYLEEGFISGVERLEAKTALAEAESEAIKARHDAQLAMTALQRLLRAPKPIKPTTPLFVSSKPLPPLQYFQDLALKNHPGLKKVDAKYAQAQSLSNLSDTEFKPTVSVFGYHEIDKDPSWIAGVSASWKLWGGLDKGAQHASGQAKMRQAQLAKIDVSDNILLLVEKNWQSVENARVRFQSLNSNVLLAQELLRYKQLGMKEGVNTALDVTTAQTKYLQARTEQAAAANDYVQALAALMESIGTPEAFNEYMAVADIKLPTVY</sequence>
<dbReference type="GO" id="GO:0015562">
    <property type="term" value="F:efflux transmembrane transporter activity"/>
    <property type="evidence" value="ECO:0007669"/>
    <property type="project" value="InterPro"/>
</dbReference>
<proteinExistence type="inferred from homology"/>
<keyword evidence="9" id="KW-1185">Reference proteome</keyword>